<proteinExistence type="predicted"/>
<organism evidence="2">
    <name type="scientific">Tetraodon nigroviridis</name>
    <name type="common">Spotted green pufferfish</name>
    <name type="synonym">Chelonodon nigroviridis</name>
    <dbReference type="NCBI Taxonomy" id="99883"/>
    <lineage>
        <taxon>Eukaryota</taxon>
        <taxon>Metazoa</taxon>
        <taxon>Chordata</taxon>
        <taxon>Craniata</taxon>
        <taxon>Vertebrata</taxon>
        <taxon>Euteleostomi</taxon>
        <taxon>Actinopterygii</taxon>
        <taxon>Neopterygii</taxon>
        <taxon>Teleostei</taxon>
        <taxon>Neoteleostei</taxon>
        <taxon>Acanthomorphata</taxon>
        <taxon>Eupercaria</taxon>
        <taxon>Tetraodontiformes</taxon>
        <taxon>Tetradontoidea</taxon>
        <taxon>Tetraodontidae</taxon>
        <taxon>Tetraodon</taxon>
    </lineage>
</organism>
<sequence length="36" mass="4566">MPSYTELRKTNHFYYFIKFTLNVYSMLFSVSFWKIY</sequence>
<feature type="transmembrane region" description="Helical" evidence="1">
    <location>
        <begin position="12"/>
        <end position="33"/>
    </location>
</feature>
<name>Q4RGA4_TETNG</name>
<reference evidence="2" key="2">
    <citation type="submission" date="2004-02" db="EMBL/GenBank/DDBJ databases">
        <authorList>
            <consortium name="Genoscope"/>
            <consortium name="Whitehead Institute Centre for Genome Research"/>
        </authorList>
    </citation>
    <scope>NUCLEOTIDE SEQUENCE</scope>
</reference>
<dbReference type="AlphaFoldDB" id="Q4RGA4"/>
<accession>Q4RGA4</accession>
<keyword evidence="1" id="KW-0472">Membrane</keyword>
<comment type="caution">
    <text evidence="2">The sequence shown here is derived from an EMBL/GenBank/DDBJ whole genome shotgun (WGS) entry which is preliminary data.</text>
</comment>
<reference evidence="2" key="1">
    <citation type="journal article" date="2004" name="Nature">
        <title>Genome duplication in the teleost fish Tetraodon nigroviridis reveals the early vertebrate proto-karyotype.</title>
        <authorList>
            <person name="Jaillon O."/>
            <person name="Aury J.-M."/>
            <person name="Brunet F."/>
            <person name="Petit J.-L."/>
            <person name="Stange-Thomann N."/>
            <person name="Mauceli E."/>
            <person name="Bouneau L."/>
            <person name="Fischer C."/>
            <person name="Ozouf-Costaz C."/>
            <person name="Bernot A."/>
            <person name="Nicaud S."/>
            <person name="Jaffe D."/>
            <person name="Fisher S."/>
            <person name="Lutfalla G."/>
            <person name="Dossat C."/>
            <person name="Segurens B."/>
            <person name="Dasilva C."/>
            <person name="Salanoubat M."/>
            <person name="Levy M."/>
            <person name="Boudet N."/>
            <person name="Castellano S."/>
            <person name="Anthouard V."/>
            <person name="Jubin C."/>
            <person name="Castelli V."/>
            <person name="Katinka M."/>
            <person name="Vacherie B."/>
            <person name="Biemont C."/>
            <person name="Skalli Z."/>
            <person name="Cattolico L."/>
            <person name="Poulain J."/>
            <person name="De Berardinis V."/>
            <person name="Cruaud C."/>
            <person name="Duprat S."/>
            <person name="Brottier P."/>
            <person name="Coutanceau J.-P."/>
            <person name="Gouzy J."/>
            <person name="Parra G."/>
            <person name="Lardier G."/>
            <person name="Chapple C."/>
            <person name="McKernan K.J."/>
            <person name="McEwan P."/>
            <person name="Bosak S."/>
            <person name="Kellis M."/>
            <person name="Volff J.-N."/>
            <person name="Guigo R."/>
            <person name="Zody M.C."/>
            <person name="Mesirov J."/>
            <person name="Lindblad-Toh K."/>
            <person name="Birren B."/>
            <person name="Nusbaum C."/>
            <person name="Kahn D."/>
            <person name="Robinson-Rechavi M."/>
            <person name="Laudet V."/>
            <person name="Schachter V."/>
            <person name="Quetier F."/>
            <person name="Saurin W."/>
            <person name="Scarpelli C."/>
            <person name="Wincker P."/>
            <person name="Lander E.S."/>
            <person name="Weissenbach J."/>
            <person name="Roest Crollius H."/>
        </authorList>
    </citation>
    <scope>NUCLEOTIDE SEQUENCE [LARGE SCALE GENOMIC DNA]</scope>
</reference>
<dbReference type="KEGG" id="tng:GSTEN00034896G001"/>
<evidence type="ECO:0000313" key="2">
    <source>
        <dbReference type="EMBL" id="CAG12578.1"/>
    </source>
</evidence>
<protein>
    <submittedName>
        <fullName evidence="2">(spotted green pufferfish) hypothetical protein</fullName>
    </submittedName>
</protein>
<dbReference type="EMBL" id="CAAE01015104">
    <property type="protein sequence ID" value="CAG12578.1"/>
    <property type="molecule type" value="Genomic_DNA"/>
</dbReference>
<gene>
    <name evidence="2" type="ORF">GSTENG00034896001</name>
</gene>
<keyword evidence="1" id="KW-0812">Transmembrane</keyword>
<keyword evidence="1" id="KW-1133">Transmembrane helix</keyword>
<evidence type="ECO:0000256" key="1">
    <source>
        <dbReference type="SAM" id="Phobius"/>
    </source>
</evidence>